<dbReference type="AlphaFoldDB" id="Q4SVC1"/>
<protein>
    <submittedName>
        <fullName evidence="2">Chromosome 4 SCAF13767, whole genome shotgun sequence</fullName>
    </submittedName>
</protein>
<reference evidence="2" key="2">
    <citation type="submission" date="2004-02" db="EMBL/GenBank/DDBJ databases">
        <authorList>
            <consortium name="Genoscope"/>
            <consortium name="Whitehead Institute Centre for Genome Research"/>
        </authorList>
    </citation>
    <scope>NUCLEOTIDE SEQUENCE</scope>
</reference>
<evidence type="ECO:0000313" key="2">
    <source>
        <dbReference type="EMBL" id="CAF95411.1"/>
    </source>
</evidence>
<reference evidence="2" key="1">
    <citation type="journal article" date="2004" name="Nature">
        <title>Genome duplication in the teleost fish Tetraodon nigroviridis reveals the early vertebrate proto-karyotype.</title>
        <authorList>
            <person name="Jaillon O."/>
            <person name="Aury J.-M."/>
            <person name="Brunet F."/>
            <person name="Petit J.-L."/>
            <person name="Stange-Thomann N."/>
            <person name="Mauceli E."/>
            <person name="Bouneau L."/>
            <person name="Fischer C."/>
            <person name="Ozouf-Costaz C."/>
            <person name="Bernot A."/>
            <person name="Nicaud S."/>
            <person name="Jaffe D."/>
            <person name="Fisher S."/>
            <person name="Lutfalla G."/>
            <person name="Dossat C."/>
            <person name="Segurens B."/>
            <person name="Dasilva C."/>
            <person name="Salanoubat M."/>
            <person name="Levy M."/>
            <person name="Boudet N."/>
            <person name="Castellano S."/>
            <person name="Anthouard V."/>
            <person name="Jubin C."/>
            <person name="Castelli V."/>
            <person name="Katinka M."/>
            <person name="Vacherie B."/>
            <person name="Biemont C."/>
            <person name="Skalli Z."/>
            <person name="Cattolico L."/>
            <person name="Poulain J."/>
            <person name="De Berardinis V."/>
            <person name="Cruaud C."/>
            <person name="Duprat S."/>
            <person name="Brottier P."/>
            <person name="Coutanceau J.-P."/>
            <person name="Gouzy J."/>
            <person name="Parra G."/>
            <person name="Lardier G."/>
            <person name="Chapple C."/>
            <person name="McKernan K.J."/>
            <person name="McEwan P."/>
            <person name="Bosak S."/>
            <person name="Kellis M."/>
            <person name="Volff J.-N."/>
            <person name="Guigo R."/>
            <person name="Zody M.C."/>
            <person name="Mesirov J."/>
            <person name="Lindblad-Toh K."/>
            <person name="Birren B."/>
            <person name="Nusbaum C."/>
            <person name="Kahn D."/>
            <person name="Robinson-Rechavi M."/>
            <person name="Laudet V."/>
            <person name="Schachter V."/>
            <person name="Quetier F."/>
            <person name="Saurin W."/>
            <person name="Scarpelli C."/>
            <person name="Wincker P."/>
            <person name="Lander E.S."/>
            <person name="Weissenbach J."/>
            <person name="Roest Crollius H."/>
        </authorList>
    </citation>
    <scope>NUCLEOTIDE SEQUENCE [LARGE SCALE GENOMIC DNA]</scope>
</reference>
<sequence length="35" mass="3898">MTVDGGFHIDDEECAREQLPIEGQPIDLIQVKSDV</sequence>
<proteinExistence type="predicted"/>
<evidence type="ECO:0000256" key="1">
    <source>
        <dbReference type="SAM" id="MobiDB-lite"/>
    </source>
</evidence>
<dbReference type="EMBL" id="CAAE01013767">
    <property type="protein sequence ID" value="CAF95411.1"/>
    <property type="molecule type" value="Genomic_DNA"/>
</dbReference>
<organism evidence="2">
    <name type="scientific">Tetraodon nigroviridis</name>
    <name type="common">Spotted green pufferfish</name>
    <name type="synonym">Chelonodon nigroviridis</name>
    <dbReference type="NCBI Taxonomy" id="99883"/>
    <lineage>
        <taxon>Eukaryota</taxon>
        <taxon>Metazoa</taxon>
        <taxon>Chordata</taxon>
        <taxon>Craniata</taxon>
        <taxon>Vertebrata</taxon>
        <taxon>Euteleostomi</taxon>
        <taxon>Actinopterygii</taxon>
        <taxon>Neopterygii</taxon>
        <taxon>Teleostei</taxon>
        <taxon>Neoteleostei</taxon>
        <taxon>Acanthomorphata</taxon>
        <taxon>Eupercaria</taxon>
        <taxon>Tetraodontiformes</taxon>
        <taxon>Tetradontoidea</taxon>
        <taxon>Tetraodontidae</taxon>
        <taxon>Tetraodon</taxon>
    </lineage>
</organism>
<accession>Q4SVC1</accession>
<gene>
    <name evidence="2" type="ORF">GSTENG00012059001</name>
</gene>
<name>Q4SVC1_TETNG</name>
<dbReference type="KEGG" id="tng:GSTEN00012059G001"/>
<feature type="region of interest" description="Disordered" evidence="1">
    <location>
        <begin position="1"/>
        <end position="21"/>
    </location>
</feature>